<organism evidence="2 3">
    <name type="scientific">Ustilago hordei</name>
    <name type="common">Barley covered smut fungus</name>
    <dbReference type="NCBI Taxonomy" id="120017"/>
    <lineage>
        <taxon>Eukaryota</taxon>
        <taxon>Fungi</taxon>
        <taxon>Dikarya</taxon>
        <taxon>Basidiomycota</taxon>
        <taxon>Ustilaginomycotina</taxon>
        <taxon>Ustilaginomycetes</taxon>
        <taxon>Ustilaginales</taxon>
        <taxon>Ustilaginaceae</taxon>
        <taxon>Ustilago</taxon>
    </lineage>
</organism>
<gene>
    <name evidence="2" type="ORF">UHOR_03158</name>
</gene>
<feature type="region of interest" description="Disordered" evidence="1">
    <location>
        <begin position="1"/>
        <end position="43"/>
    </location>
</feature>
<sequence length="227" mass="24770">MLPIHSSDQHRHASNSGPVLTSTDMQTPAADASTTSTTLSAQDNAALKIPATTQEGTNESTSVPSSEQHNDGVDEAMEELYLAEPDQWAFQPIFTGRLIWLAKHSDKPIVPFEELPLPRSDQARVPPCTVCWQSSEISTSIAKKTLPEVLFISRPANRCKQRVSYHDDPTPLANTNVYIALITTPAGDEGGLDPVWLHAIPGYVQILTNDCKLSNVGHLQWCPSCKS</sequence>
<dbReference type="EMBL" id="CAGI01000147">
    <property type="protein sequence ID" value="CCF49648.1"/>
    <property type="molecule type" value="Genomic_DNA"/>
</dbReference>
<feature type="compositionally biased region" description="Polar residues" evidence="1">
    <location>
        <begin position="14"/>
        <end position="26"/>
    </location>
</feature>
<evidence type="ECO:0000313" key="2">
    <source>
        <dbReference type="EMBL" id="CCF49648.1"/>
    </source>
</evidence>
<proteinExistence type="predicted"/>
<feature type="compositionally biased region" description="Low complexity" evidence="1">
    <location>
        <begin position="29"/>
        <end position="41"/>
    </location>
</feature>
<keyword evidence="3" id="KW-1185">Reference proteome</keyword>
<dbReference type="Proteomes" id="UP000006174">
    <property type="component" value="Unassembled WGS sequence"/>
</dbReference>
<evidence type="ECO:0000313" key="3">
    <source>
        <dbReference type="Proteomes" id="UP000006174"/>
    </source>
</evidence>
<dbReference type="AlphaFoldDB" id="I2FRV5"/>
<accession>I2FRV5</accession>
<comment type="caution">
    <text evidence="2">The sequence shown here is derived from an EMBL/GenBank/DDBJ whole genome shotgun (WGS) entry which is preliminary data.</text>
</comment>
<dbReference type="HOGENOM" id="CLU_1220478_0_0_1"/>
<evidence type="ECO:0000256" key="1">
    <source>
        <dbReference type="SAM" id="MobiDB-lite"/>
    </source>
</evidence>
<reference evidence="2 3" key="1">
    <citation type="journal article" date="2012" name="Plant Cell">
        <title>Genome comparison of barley and maize smut fungi reveals targeted loss of RNA silencing components and species-specific presence of transposable elements.</title>
        <authorList>
            <person name="Laurie J.D."/>
            <person name="Ali S."/>
            <person name="Linning R."/>
            <person name="Mannhaupt G."/>
            <person name="Wong P."/>
            <person name="Gueldener U."/>
            <person name="Muensterkoetter M."/>
            <person name="Moore R."/>
            <person name="Kahmann R."/>
            <person name="Bakkeren G."/>
            <person name="Schirawski J."/>
        </authorList>
    </citation>
    <scope>NUCLEOTIDE SEQUENCE [LARGE SCALE GENOMIC DNA]</scope>
    <source>
        <strain evidence="3">Uh4875-4</strain>
    </source>
</reference>
<protein>
    <submittedName>
        <fullName evidence="2">Uncharacterized protein</fullName>
    </submittedName>
</protein>
<name>I2FRV5_USTHO</name>